<dbReference type="InterPro" id="IPR036047">
    <property type="entry name" value="F-box-like_dom_sf"/>
</dbReference>
<dbReference type="SUPFAM" id="SSF81383">
    <property type="entry name" value="F-box domain"/>
    <property type="match status" value="1"/>
</dbReference>
<dbReference type="PANTHER" id="PTHR32141">
    <property type="match status" value="1"/>
</dbReference>
<evidence type="ECO:0000259" key="1">
    <source>
        <dbReference type="Pfam" id="PF00646"/>
    </source>
</evidence>
<sequence length="324" mass="36063">MENYSLLMGAAAVMKMAVEMAAVSMEKPSGALPRSGRVPEQRLLSPKSWLRDGGGSGRFHVGAGFTGVAPHYIPPPTTFTCFLDPTERPRRSPFNEETTVVLPVSPPCEMEAEPLNSRRQVEPDWEEPPSSLDLISRLPDEILQIIISLPPMISVMLHIIISLLPTISDVSTTLVSKRWRHLWDSIPLNLKIDDDLSKKHRKGVTAVSSILAAHLGPARSISIDPFRSTCKVHTTLDSWFRSSTVSCIENLRFEGGTTRRSFLLSMFRYAPTLRIVSILICYLPEIDADSMLLSPQLKRVMLYDVCISKAANIDRLLARCIALE</sequence>
<feature type="domain" description="F-box" evidence="1">
    <location>
        <begin position="135"/>
        <end position="189"/>
    </location>
</feature>
<dbReference type="Pfam" id="PF00646">
    <property type="entry name" value="F-box"/>
    <property type="match status" value="1"/>
</dbReference>
<keyword evidence="3" id="KW-1185">Reference proteome</keyword>
<organism evidence="2 3">
    <name type="scientific">Lolium multiflorum</name>
    <name type="common">Italian ryegrass</name>
    <name type="synonym">Lolium perenne subsp. multiflorum</name>
    <dbReference type="NCBI Taxonomy" id="4521"/>
    <lineage>
        <taxon>Eukaryota</taxon>
        <taxon>Viridiplantae</taxon>
        <taxon>Streptophyta</taxon>
        <taxon>Embryophyta</taxon>
        <taxon>Tracheophyta</taxon>
        <taxon>Spermatophyta</taxon>
        <taxon>Magnoliopsida</taxon>
        <taxon>Liliopsida</taxon>
        <taxon>Poales</taxon>
        <taxon>Poaceae</taxon>
        <taxon>BOP clade</taxon>
        <taxon>Pooideae</taxon>
        <taxon>Poodae</taxon>
        <taxon>Poeae</taxon>
        <taxon>Poeae Chloroplast Group 2 (Poeae type)</taxon>
        <taxon>Loliodinae</taxon>
        <taxon>Loliinae</taxon>
        <taxon>Lolium</taxon>
    </lineage>
</organism>
<evidence type="ECO:0000313" key="2">
    <source>
        <dbReference type="EMBL" id="KAK1694348.1"/>
    </source>
</evidence>
<dbReference type="InterPro" id="IPR001810">
    <property type="entry name" value="F-box_dom"/>
</dbReference>
<evidence type="ECO:0000313" key="3">
    <source>
        <dbReference type="Proteomes" id="UP001231189"/>
    </source>
</evidence>
<dbReference type="PANTHER" id="PTHR32141:SF163">
    <property type="entry name" value="OS07G0285900 PROTEIN"/>
    <property type="match status" value="1"/>
</dbReference>
<comment type="caution">
    <text evidence="2">The sequence shown here is derived from an EMBL/GenBank/DDBJ whole genome shotgun (WGS) entry which is preliminary data.</text>
</comment>
<protein>
    <recommendedName>
        <fullName evidence="1">F-box domain-containing protein</fullName>
    </recommendedName>
</protein>
<name>A0AAD8TYE7_LOLMU</name>
<proteinExistence type="predicted"/>
<reference evidence="2" key="1">
    <citation type="submission" date="2023-07" db="EMBL/GenBank/DDBJ databases">
        <title>A chromosome-level genome assembly of Lolium multiflorum.</title>
        <authorList>
            <person name="Chen Y."/>
            <person name="Copetti D."/>
            <person name="Kolliker R."/>
            <person name="Studer B."/>
        </authorList>
    </citation>
    <scope>NUCLEOTIDE SEQUENCE</scope>
    <source>
        <strain evidence="2">02402/16</strain>
        <tissue evidence="2">Leaf</tissue>
    </source>
</reference>
<dbReference type="EMBL" id="JAUUTY010000001">
    <property type="protein sequence ID" value="KAK1694348.1"/>
    <property type="molecule type" value="Genomic_DNA"/>
</dbReference>
<gene>
    <name evidence="2" type="ORF">QYE76_011045</name>
</gene>
<accession>A0AAD8TYE7</accession>
<dbReference type="InterPro" id="IPR055302">
    <property type="entry name" value="F-box_dom-containing"/>
</dbReference>
<dbReference type="AlphaFoldDB" id="A0AAD8TYE7"/>
<dbReference type="Proteomes" id="UP001231189">
    <property type="component" value="Unassembled WGS sequence"/>
</dbReference>